<sequence length="453" mass="49477">MSRTQIATLEKLCGRQETFTKSEALFHSAVAKTGPGSGYSLGDASVGLPAICAYIASLELGNGDVSEKVAQTASCVTVKQFKTAVQTVRAALAAAAAPSQELETALSYDSLMRKYHVGRKRFVHDCLCDVEKALVASRELPPDLHPPCDAVTVAVFYWTCAVVLKMKRKNIQPEVVLRERGLVRDDYDEIIDILQTSCQDVALKVDAKVAELRKEVPTPTAGPSASTSSATATPNVSPTKSPTKSALKTRPLDASPTKTPTHKRKVAFHDLATDEDQSVLETPTKKRRTSPAKPVLPQLSVLPVPVSTRPSRSPTKRGPFPDSATSSSRAMLNPLQTSEEDLDRSQQPAFPLVASADFSGQGPSTPRRRAPQTPTSARRASSNGLETPTSVSRMGRQAPRLEILDEPPRPRFRPVYLDHRQWVSRDPRIEREWRLVEEFRRSLVVSNRAEVGA</sequence>
<accession>A0A401GRZ3</accession>
<comment type="caution">
    <text evidence="2">The sequence shown here is derived from an EMBL/GenBank/DDBJ whole genome shotgun (WGS) entry which is preliminary data.</text>
</comment>
<feature type="compositionally biased region" description="Polar residues" evidence="1">
    <location>
        <begin position="372"/>
        <end position="392"/>
    </location>
</feature>
<dbReference type="GeneID" id="38781890"/>
<feature type="compositionally biased region" description="Low complexity" evidence="1">
    <location>
        <begin position="217"/>
        <end position="239"/>
    </location>
</feature>
<dbReference type="InParanoid" id="A0A401GRZ3"/>
<reference evidence="2 3" key="1">
    <citation type="journal article" date="2018" name="Sci. Rep.">
        <title>Genome sequence of the cauliflower mushroom Sparassis crispa (Hanabiratake) and its association with beneficial usage.</title>
        <authorList>
            <person name="Kiyama R."/>
            <person name="Furutani Y."/>
            <person name="Kawaguchi K."/>
            <person name="Nakanishi T."/>
        </authorList>
    </citation>
    <scope>NUCLEOTIDE SEQUENCE [LARGE SCALE GENOMIC DNA]</scope>
</reference>
<organism evidence="2 3">
    <name type="scientific">Sparassis crispa</name>
    <dbReference type="NCBI Taxonomy" id="139825"/>
    <lineage>
        <taxon>Eukaryota</taxon>
        <taxon>Fungi</taxon>
        <taxon>Dikarya</taxon>
        <taxon>Basidiomycota</taxon>
        <taxon>Agaricomycotina</taxon>
        <taxon>Agaricomycetes</taxon>
        <taxon>Polyporales</taxon>
        <taxon>Sparassidaceae</taxon>
        <taxon>Sparassis</taxon>
    </lineage>
</organism>
<evidence type="ECO:0008006" key="4">
    <source>
        <dbReference type="Google" id="ProtNLM"/>
    </source>
</evidence>
<evidence type="ECO:0000313" key="3">
    <source>
        <dbReference type="Proteomes" id="UP000287166"/>
    </source>
</evidence>
<protein>
    <recommendedName>
        <fullName evidence="4">Origin recognition complex subunit 6</fullName>
    </recommendedName>
</protein>
<dbReference type="Proteomes" id="UP000287166">
    <property type="component" value="Unassembled WGS sequence"/>
</dbReference>
<keyword evidence="3" id="KW-1185">Reference proteome</keyword>
<evidence type="ECO:0000256" key="1">
    <source>
        <dbReference type="SAM" id="MobiDB-lite"/>
    </source>
</evidence>
<feature type="compositionally biased region" description="Low complexity" evidence="1">
    <location>
        <begin position="295"/>
        <end position="313"/>
    </location>
</feature>
<feature type="region of interest" description="Disordered" evidence="1">
    <location>
        <begin position="354"/>
        <end position="397"/>
    </location>
</feature>
<dbReference type="EMBL" id="BFAD01000007">
    <property type="protein sequence ID" value="GBE84973.1"/>
    <property type="molecule type" value="Genomic_DNA"/>
</dbReference>
<dbReference type="OrthoDB" id="3358956at2759"/>
<proteinExistence type="predicted"/>
<dbReference type="RefSeq" id="XP_027615886.1">
    <property type="nucleotide sequence ID" value="XM_027760085.1"/>
</dbReference>
<dbReference type="AlphaFoldDB" id="A0A401GRZ3"/>
<gene>
    <name evidence="2" type="ORF">SCP_0701570</name>
</gene>
<name>A0A401GRZ3_9APHY</name>
<evidence type="ECO:0000313" key="2">
    <source>
        <dbReference type="EMBL" id="GBE84973.1"/>
    </source>
</evidence>
<feature type="region of interest" description="Disordered" evidence="1">
    <location>
        <begin position="215"/>
        <end position="329"/>
    </location>
</feature>
<dbReference type="STRING" id="139825.A0A401GRZ3"/>